<dbReference type="GO" id="GO:0046872">
    <property type="term" value="F:metal ion binding"/>
    <property type="evidence" value="ECO:0007669"/>
    <property type="project" value="UniProtKB-KW"/>
</dbReference>
<evidence type="ECO:0000256" key="10">
    <source>
        <dbReference type="ARBA" id="ARBA00079637"/>
    </source>
</evidence>
<dbReference type="GO" id="GO:0008299">
    <property type="term" value="P:isoprenoid biosynthetic process"/>
    <property type="evidence" value="ECO:0007669"/>
    <property type="project" value="InterPro"/>
</dbReference>
<dbReference type="CDD" id="cd00685">
    <property type="entry name" value="Trans_IPPS_HT"/>
    <property type="match status" value="1"/>
</dbReference>
<evidence type="ECO:0000256" key="11">
    <source>
        <dbReference type="ARBA" id="ARBA00083124"/>
    </source>
</evidence>
<dbReference type="PROSITE" id="PS00444">
    <property type="entry name" value="POLYPRENYL_SYNTHASE_2"/>
    <property type="match status" value="1"/>
</dbReference>
<reference evidence="14 15" key="1">
    <citation type="submission" date="2015-03" db="EMBL/GenBank/DDBJ databases">
        <title>Genome sequence of Kiloniella sp. P1-1, isolated from the gut microflora of Pacific white shrimp, Penaeus vannamei.</title>
        <authorList>
            <person name="Shao Z."/>
            <person name="Wang L."/>
            <person name="Li X."/>
        </authorList>
    </citation>
    <scope>NUCLEOTIDE SEQUENCE [LARGE SCALE GENOMIC DNA]</scope>
    <source>
        <strain evidence="14 15">P1-1</strain>
    </source>
</reference>
<keyword evidence="15" id="KW-1185">Reference proteome</keyword>
<comment type="similarity">
    <text evidence="2 12">Belongs to the FPP/GGPP synthase family.</text>
</comment>
<dbReference type="Pfam" id="PF00348">
    <property type="entry name" value="polyprenyl_synt"/>
    <property type="match status" value="1"/>
</dbReference>
<evidence type="ECO:0000256" key="3">
    <source>
        <dbReference type="ARBA" id="ARBA00022679"/>
    </source>
</evidence>
<dbReference type="SUPFAM" id="SSF48576">
    <property type="entry name" value="Terpenoid synthases"/>
    <property type="match status" value="1"/>
</dbReference>
<dbReference type="InterPro" id="IPR008949">
    <property type="entry name" value="Isoprenoid_synthase_dom_sf"/>
</dbReference>
<dbReference type="PROSITE" id="PS00723">
    <property type="entry name" value="POLYPRENYL_SYNTHASE_1"/>
    <property type="match status" value="1"/>
</dbReference>
<dbReference type="InterPro" id="IPR033749">
    <property type="entry name" value="Polyprenyl_synt_CS"/>
</dbReference>
<dbReference type="AlphaFoldDB" id="A0A0M2RE36"/>
<sequence>MAIAADVKSDQKGSNTGSPNGMEVLMDLVSDDLQAVNALIMKHMQSNVVLIPQLAGHLIAAGGKRLRPLLTLASSRLCGYQGDRHYGLAACIEFIHTATLLHDDVVDESDLRRGRDTANAIFGNKPSVLVGDFLFSRAFQLMSRDSSLEVIRILSDASAIIAEGEVQQLMTTNDLETDRDAYLEVISGKTAVLFAASCQLGAVVAERPKAEEQALENYGQYLGIAFQLVDDILDYSAKQAALGKTVGDDFREGKMTLPIILAYEKANDEEKAFWKRVIEKLDQNDDDLDTAIALLNKYNALEDSMATARDYVEKAIAELEIFPDSPEKSALIGAVQFSIAREF</sequence>
<dbReference type="STRING" id="1549748.WH95_02825"/>
<dbReference type="RefSeq" id="WP_046502657.1">
    <property type="nucleotide sequence ID" value="NZ_LANI01000002.1"/>
</dbReference>
<evidence type="ECO:0000313" key="14">
    <source>
        <dbReference type="EMBL" id="KKJ78265.1"/>
    </source>
</evidence>
<feature type="region of interest" description="Disordered" evidence="13">
    <location>
        <begin position="1"/>
        <end position="21"/>
    </location>
</feature>
<comment type="catalytic activity">
    <reaction evidence="6">
        <text>5 isopentenyl diphosphate + (2E,6E)-farnesyl diphosphate = all-trans-octaprenyl diphosphate + 5 diphosphate</text>
        <dbReference type="Rhea" id="RHEA:27798"/>
        <dbReference type="ChEBI" id="CHEBI:33019"/>
        <dbReference type="ChEBI" id="CHEBI:57711"/>
        <dbReference type="ChEBI" id="CHEBI:128769"/>
        <dbReference type="ChEBI" id="CHEBI:175763"/>
        <dbReference type="EC" id="2.5.1.90"/>
    </reaction>
</comment>
<keyword evidence="3 12" id="KW-0808">Transferase</keyword>
<accession>A0A0M2RE36</accession>
<dbReference type="SFLD" id="SFLDS00005">
    <property type="entry name" value="Isoprenoid_Synthase_Type_I"/>
    <property type="match status" value="1"/>
</dbReference>
<evidence type="ECO:0000256" key="8">
    <source>
        <dbReference type="ARBA" id="ARBA00066511"/>
    </source>
</evidence>
<dbReference type="InterPro" id="IPR000092">
    <property type="entry name" value="Polyprenyl_synt"/>
</dbReference>
<dbReference type="GO" id="GO:0106350">
    <property type="term" value="F:all-trans-octaprenyl-diphosphate synthase activity"/>
    <property type="evidence" value="ECO:0007669"/>
    <property type="project" value="UniProtKB-EC"/>
</dbReference>
<evidence type="ECO:0000256" key="6">
    <source>
        <dbReference type="ARBA" id="ARBA00051506"/>
    </source>
</evidence>
<dbReference type="EC" id="2.5.1.90" evidence="8"/>
<evidence type="ECO:0000256" key="4">
    <source>
        <dbReference type="ARBA" id="ARBA00022723"/>
    </source>
</evidence>
<dbReference type="FunFam" id="1.10.600.10:FF:000002">
    <property type="entry name" value="Octaprenyl diphosphate synthase"/>
    <property type="match status" value="1"/>
</dbReference>
<evidence type="ECO:0000256" key="9">
    <source>
        <dbReference type="ARBA" id="ARBA00072473"/>
    </source>
</evidence>
<comment type="function">
    <text evidence="7">Supplies octaprenyl diphosphate, the precursor for the side chain of the isoprenoid quinones ubiquinone and menaquinone.</text>
</comment>
<proteinExistence type="inferred from homology"/>
<evidence type="ECO:0000256" key="5">
    <source>
        <dbReference type="ARBA" id="ARBA00022842"/>
    </source>
</evidence>
<dbReference type="PATRIC" id="fig|1549748.8.peg.1157"/>
<evidence type="ECO:0000256" key="2">
    <source>
        <dbReference type="ARBA" id="ARBA00006706"/>
    </source>
</evidence>
<keyword evidence="4" id="KW-0479">Metal-binding</keyword>
<protein>
    <recommendedName>
        <fullName evidence="9">Octaprenyl diphosphate synthase</fullName>
        <ecNumber evidence="8">2.5.1.90</ecNumber>
    </recommendedName>
    <alternativeName>
        <fullName evidence="11">All-trans-octaprenyl-diphosphate synthase</fullName>
    </alternativeName>
    <alternativeName>
        <fullName evidence="10">Octaprenyl pyrophosphate synthase</fullName>
    </alternativeName>
</protein>
<organism evidence="14 15">
    <name type="scientific">Kiloniella litopenaei</name>
    <dbReference type="NCBI Taxonomy" id="1549748"/>
    <lineage>
        <taxon>Bacteria</taxon>
        <taxon>Pseudomonadati</taxon>
        <taxon>Pseudomonadota</taxon>
        <taxon>Alphaproteobacteria</taxon>
        <taxon>Rhodospirillales</taxon>
        <taxon>Kiloniellaceae</taxon>
        <taxon>Kiloniella</taxon>
    </lineage>
</organism>
<dbReference type="PANTHER" id="PTHR12001">
    <property type="entry name" value="GERANYLGERANYL PYROPHOSPHATE SYNTHASE"/>
    <property type="match status" value="1"/>
</dbReference>
<evidence type="ECO:0000256" key="12">
    <source>
        <dbReference type="RuleBase" id="RU004466"/>
    </source>
</evidence>
<dbReference type="EMBL" id="LANI01000002">
    <property type="protein sequence ID" value="KKJ78265.1"/>
    <property type="molecule type" value="Genomic_DNA"/>
</dbReference>
<dbReference type="Proteomes" id="UP000034491">
    <property type="component" value="Unassembled WGS sequence"/>
</dbReference>
<evidence type="ECO:0000256" key="7">
    <source>
        <dbReference type="ARBA" id="ARBA00055029"/>
    </source>
</evidence>
<evidence type="ECO:0000256" key="13">
    <source>
        <dbReference type="SAM" id="MobiDB-lite"/>
    </source>
</evidence>
<gene>
    <name evidence="14" type="ORF">WH95_02825</name>
</gene>
<evidence type="ECO:0000313" key="15">
    <source>
        <dbReference type="Proteomes" id="UP000034491"/>
    </source>
</evidence>
<comment type="cofactor">
    <cofactor evidence="1">
        <name>Mg(2+)</name>
        <dbReference type="ChEBI" id="CHEBI:18420"/>
    </cofactor>
</comment>
<comment type="caution">
    <text evidence="14">The sequence shown here is derived from an EMBL/GenBank/DDBJ whole genome shotgun (WGS) entry which is preliminary data.</text>
</comment>
<name>A0A0M2RE36_9PROT</name>
<keyword evidence="5" id="KW-0460">Magnesium</keyword>
<evidence type="ECO:0000256" key="1">
    <source>
        <dbReference type="ARBA" id="ARBA00001946"/>
    </source>
</evidence>
<dbReference type="Gene3D" id="1.10.600.10">
    <property type="entry name" value="Farnesyl Diphosphate Synthase"/>
    <property type="match status" value="1"/>
</dbReference>
<dbReference type="PANTHER" id="PTHR12001:SF69">
    <property type="entry name" value="ALL TRANS-POLYPRENYL-DIPHOSPHATE SYNTHASE PDSS1"/>
    <property type="match status" value="1"/>
</dbReference>